<gene>
    <name evidence="2" type="ORF">ATF69_3357</name>
</gene>
<reference evidence="2 3" key="1">
    <citation type="journal article" date="2015" name="Stand. Genomic Sci.">
        <title>Genomic Encyclopedia of Bacterial and Archaeal Type Strains, Phase III: the genomes of soil and plant-associated and newly described type strains.</title>
        <authorList>
            <person name="Whitman W.B."/>
            <person name="Woyke T."/>
            <person name="Klenk H.P."/>
            <person name="Zhou Y."/>
            <person name="Lilburn T.G."/>
            <person name="Beck B.J."/>
            <person name="De Vos P."/>
            <person name="Vandamme P."/>
            <person name="Eisen J.A."/>
            <person name="Garrity G."/>
            <person name="Hugenholtz P."/>
            <person name="Kyrpides N.C."/>
        </authorList>
    </citation>
    <scope>NUCLEOTIDE SEQUENCE [LARGE SCALE GENOMIC DNA]</scope>
    <source>
        <strain evidence="2 3">DSM 64</strain>
    </source>
</reference>
<dbReference type="EMBL" id="VJWE01000015">
    <property type="protein sequence ID" value="TWG35791.1"/>
    <property type="molecule type" value="Genomic_DNA"/>
</dbReference>
<evidence type="ECO:0000313" key="3">
    <source>
        <dbReference type="Proteomes" id="UP000321485"/>
    </source>
</evidence>
<sequence length="390" mass="45579">MRKHHHNETFRARSLLERGDGGYRPEDRYPTLSEGSFYDEVFAAAFGRSKKEHDEAMEYQARQFARDSRKYSLTSKKLRGDKKQAYKEDVMRRSGELEFSIDNKFILPREISAEEFIDAYSAVAFINAKGIALNSHITISSELLGITPKNSKQGLSHLHDQILHPLRNWYKQRGVEFFWLYINEYSTKSGFHTHLLTHIPPEHSEELATYLLKRAKKINTLPQFNERSVQVNIDNGMDLFKQWSLFQYICKGINRNHWIENAHSGERVYLEELIWAHYENPGNFHHIKKMAHSQNVNKAARQQSDFTSFLEQGITDKNWLYSQGKPTRSLALEQNASHDSHKVKNLPLGPSIFDSIFDTQPRKTEDFKPDWRLNPFEINDLRKTPPKNSP</sequence>
<feature type="region of interest" description="Disordered" evidence="1">
    <location>
        <begin position="1"/>
        <end position="25"/>
    </location>
</feature>
<feature type="compositionally biased region" description="Basic and acidic residues" evidence="1">
    <location>
        <begin position="7"/>
        <end position="25"/>
    </location>
</feature>
<dbReference type="Proteomes" id="UP000321485">
    <property type="component" value="Unassembled WGS sequence"/>
</dbReference>
<name>A0A561XI40_ACIDE</name>
<comment type="caution">
    <text evidence="2">The sequence shown here is derived from an EMBL/GenBank/DDBJ whole genome shotgun (WGS) entry which is preliminary data.</text>
</comment>
<evidence type="ECO:0000256" key="1">
    <source>
        <dbReference type="SAM" id="MobiDB-lite"/>
    </source>
</evidence>
<accession>A0A561XI40</accession>
<protein>
    <submittedName>
        <fullName evidence="2">Uncharacterized protein</fullName>
    </submittedName>
</protein>
<organism evidence="2 3">
    <name type="scientific">Acidovorax delafieldii</name>
    <name type="common">Pseudomonas delafieldii</name>
    <dbReference type="NCBI Taxonomy" id="47920"/>
    <lineage>
        <taxon>Bacteria</taxon>
        <taxon>Pseudomonadati</taxon>
        <taxon>Pseudomonadota</taxon>
        <taxon>Betaproteobacteria</taxon>
        <taxon>Burkholderiales</taxon>
        <taxon>Comamonadaceae</taxon>
        <taxon>Acidovorax</taxon>
    </lineage>
</organism>
<dbReference type="GeneID" id="51112406"/>
<dbReference type="RefSeq" id="WP_146871673.1">
    <property type="nucleotide sequence ID" value="NZ_VJWE01000015.1"/>
</dbReference>
<dbReference type="AlphaFoldDB" id="A0A561XI40"/>
<evidence type="ECO:0000313" key="2">
    <source>
        <dbReference type="EMBL" id="TWG35791.1"/>
    </source>
</evidence>
<proteinExistence type="predicted"/>